<dbReference type="EMBL" id="DQ272742">
    <property type="protein sequence ID" value="ABB86540.1"/>
    <property type="molecule type" value="Genomic_DNA"/>
</dbReference>
<dbReference type="PANTHER" id="PTHR43394">
    <property type="entry name" value="ATP-DEPENDENT PERMEASE MDL1, MITOCHONDRIAL"/>
    <property type="match status" value="1"/>
</dbReference>
<dbReference type="AlphaFoldDB" id="Q2VBT1"/>
<keyword evidence="6" id="KW-0067">ATP-binding</keyword>
<evidence type="ECO:0000256" key="6">
    <source>
        <dbReference type="ARBA" id="ARBA00022840"/>
    </source>
</evidence>
<evidence type="ECO:0000259" key="10">
    <source>
        <dbReference type="PROSITE" id="PS50893"/>
    </source>
</evidence>
<dbReference type="GO" id="GO:0005886">
    <property type="term" value="C:plasma membrane"/>
    <property type="evidence" value="ECO:0007669"/>
    <property type="project" value="UniProtKB-SubCell"/>
</dbReference>
<dbReference type="SUPFAM" id="SSF90123">
    <property type="entry name" value="ABC transporter transmembrane region"/>
    <property type="match status" value="1"/>
</dbReference>
<dbReference type="GO" id="GO:0016887">
    <property type="term" value="F:ATP hydrolysis activity"/>
    <property type="evidence" value="ECO:0007669"/>
    <property type="project" value="InterPro"/>
</dbReference>
<dbReference type="InterPro" id="IPR039421">
    <property type="entry name" value="Type_1_exporter"/>
</dbReference>
<dbReference type="InterPro" id="IPR017871">
    <property type="entry name" value="ABC_transporter-like_CS"/>
</dbReference>
<dbReference type="GO" id="GO:0005524">
    <property type="term" value="F:ATP binding"/>
    <property type="evidence" value="ECO:0007669"/>
    <property type="project" value="UniProtKB-KW"/>
</dbReference>
<reference evidence="12" key="1">
    <citation type="journal article" date="2005" name="Appl. Environ. Microbiol.">
        <title>Sequence and expression analyses of Cytophaga-like hydrolases in a Western arctic metagenomic library and the Sargasso Sea.</title>
        <authorList>
            <person name="Cottrell M.T."/>
            <person name="Yu L."/>
            <person name="Kirchman D.L."/>
        </authorList>
    </citation>
    <scope>NUCLEOTIDE SEQUENCE</scope>
</reference>
<dbReference type="PROSITE" id="PS50893">
    <property type="entry name" value="ABC_TRANSPORTER_2"/>
    <property type="match status" value="1"/>
</dbReference>
<dbReference type="Gene3D" id="1.20.1560.10">
    <property type="entry name" value="ABC transporter type 1, transmembrane domain"/>
    <property type="match status" value="1"/>
</dbReference>
<evidence type="ECO:0000256" key="5">
    <source>
        <dbReference type="ARBA" id="ARBA00022741"/>
    </source>
</evidence>
<protein>
    <submittedName>
        <fullName evidence="12">ABC-type multidrug/protein/lipid transport system ATPase</fullName>
    </submittedName>
</protein>
<feature type="transmembrane region" description="Helical" evidence="9">
    <location>
        <begin position="64"/>
        <end position="84"/>
    </location>
</feature>
<feature type="transmembrane region" description="Helical" evidence="9">
    <location>
        <begin position="287"/>
        <end position="308"/>
    </location>
</feature>
<evidence type="ECO:0000256" key="3">
    <source>
        <dbReference type="ARBA" id="ARBA00022475"/>
    </source>
</evidence>
<dbReference type="InterPro" id="IPR011527">
    <property type="entry name" value="ABC1_TM_dom"/>
</dbReference>
<evidence type="ECO:0000256" key="9">
    <source>
        <dbReference type="SAM" id="Phobius"/>
    </source>
</evidence>
<feature type="transmembrane region" description="Helical" evidence="9">
    <location>
        <begin position="142"/>
        <end position="161"/>
    </location>
</feature>
<evidence type="ECO:0000256" key="8">
    <source>
        <dbReference type="ARBA" id="ARBA00023136"/>
    </source>
</evidence>
<dbReference type="InterPro" id="IPR003593">
    <property type="entry name" value="AAA+_ATPase"/>
</dbReference>
<feature type="domain" description="ABC transmembrane type-1" evidence="11">
    <location>
        <begin position="19"/>
        <end position="310"/>
    </location>
</feature>
<dbReference type="CDD" id="cd18541">
    <property type="entry name" value="ABC_6TM_TmrB_like"/>
    <property type="match status" value="1"/>
</dbReference>
<accession>Q2VBT1</accession>
<dbReference type="SUPFAM" id="SSF52540">
    <property type="entry name" value="P-loop containing nucleoside triphosphate hydrolases"/>
    <property type="match status" value="1"/>
</dbReference>
<dbReference type="SMART" id="SM00382">
    <property type="entry name" value="AAA"/>
    <property type="match status" value="1"/>
</dbReference>
<dbReference type="PANTHER" id="PTHR43394:SF1">
    <property type="entry name" value="ATP-BINDING CASSETTE SUB-FAMILY B MEMBER 10, MITOCHONDRIAL"/>
    <property type="match status" value="1"/>
</dbReference>
<dbReference type="Pfam" id="PF00005">
    <property type="entry name" value="ABC_tran"/>
    <property type="match status" value="1"/>
</dbReference>
<feature type="transmembrane region" description="Helical" evidence="9">
    <location>
        <begin position="250"/>
        <end position="275"/>
    </location>
</feature>
<keyword evidence="2" id="KW-0813">Transport</keyword>
<feature type="transmembrane region" description="Helical" evidence="9">
    <location>
        <begin position="20"/>
        <end position="39"/>
    </location>
</feature>
<dbReference type="InterPro" id="IPR003439">
    <property type="entry name" value="ABC_transporter-like_ATP-bd"/>
</dbReference>
<dbReference type="FunFam" id="3.40.50.300:FF:000221">
    <property type="entry name" value="Multidrug ABC transporter ATP-binding protein"/>
    <property type="match status" value="1"/>
</dbReference>
<dbReference type="InterPro" id="IPR036640">
    <property type="entry name" value="ABC1_TM_sf"/>
</dbReference>
<dbReference type="InterPro" id="IPR027417">
    <property type="entry name" value="P-loop_NTPase"/>
</dbReference>
<keyword evidence="5" id="KW-0547">Nucleotide-binding</keyword>
<evidence type="ECO:0000256" key="1">
    <source>
        <dbReference type="ARBA" id="ARBA00004651"/>
    </source>
</evidence>
<comment type="subcellular location">
    <subcellularLocation>
        <location evidence="1">Cell membrane</location>
        <topology evidence="1">Multi-pass membrane protein</topology>
    </subcellularLocation>
</comment>
<feature type="domain" description="ABC transporter" evidence="10">
    <location>
        <begin position="342"/>
        <end position="577"/>
    </location>
</feature>
<keyword evidence="3" id="KW-1003">Cell membrane</keyword>
<evidence type="ECO:0000256" key="7">
    <source>
        <dbReference type="ARBA" id="ARBA00022989"/>
    </source>
</evidence>
<evidence type="ECO:0000313" key="12">
    <source>
        <dbReference type="EMBL" id="ABB86540.1"/>
    </source>
</evidence>
<organism evidence="12">
    <name type="scientific">uncultured Bacteroidetes bacterium 'SBI2-18 P41A3'</name>
    <dbReference type="NCBI Taxonomy" id="358068"/>
    <lineage>
        <taxon>Bacteria</taxon>
        <taxon>Pseudomonadati</taxon>
        <taxon>Bacteroidota</taxon>
        <taxon>environmental samples</taxon>
    </lineage>
</organism>
<proteinExistence type="predicted"/>
<dbReference type="Pfam" id="PF00664">
    <property type="entry name" value="ABC_membrane"/>
    <property type="match status" value="1"/>
</dbReference>
<evidence type="ECO:0000259" key="11">
    <source>
        <dbReference type="PROSITE" id="PS50929"/>
    </source>
</evidence>
<dbReference type="PROSITE" id="PS50929">
    <property type="entry name" value="ABC_TM1F"/>
    <property type="match status" value="1"/>
</dbReference>
<name>Q2VBT1_9BACT</name>
<keyword evidence="4 9" id="KW-0812">Transmembrane</keyword>
<keyword evidence="8 9" id="KW-0472">Membrane</keyword>
<dbReference type="Gene3D" id="3.40.50.300">
    <property type="entry name" value="P-loop containing nucleotide triphosphate hydrolases"/>
    <property type="match status" value="1"/>
</dbReference>
<dbReference type="PROSITE" id="PS00211">
    <property type="entry name" value="ABC_TRANSPORTER_1"/>
    <property type="match status" value="1"/>
</dbReference>
<evidence type="ECO:0000256" key="2">
    <source>
        <dbReference type="ARBA" id="ARBA00022448"/>
    </source>
</evidence>
<dbReference type="GO" id="GO:0015421">
    <property type="term" value="F:ABC-type oligopeptide transporter activity"/>
    <property type="evidence" value="ECO:0007669"/>
    <property type="project" value="TreeGrafter"/>
</dbReference>
<keyword evidence="7 9" id="KW-1133">Transmembrane helix</keyword>
<evidence type="ECO:0000256" key="4">
    <source>
        <dbReference type="ARBA" id="ARBA00022692"/>
    </source>
</evidence>
<sequence>MLELRHLNKYLLKYKTKIIIGILITIIARIFALIAPNLIGDSITVIEKYISSESSDIELIKSKLLRNILFIVGSAIIAGIFTFIMRQMLINVSRFIEFDLKNEIYQKYQSLNFDFYKNNRTGDLMNRISEDVSKVRMYIGPAIMYTITTLSLFIIVITYMVSVAPKLTMYTLTPLPILSFIIYKISKVINQKSKTVQEYLSKLTSFTQESFSGVKIIKTYTIGKYINKELSDLAAASKEKNMSLVKIQAWFFPLMILLIGISNIIVVYIGGIQYMNGEIELGVLAEFIIYINMLTWPVATVGWVTSIVQQAEASQKRINEFLNTKPSIINVSNNKLNIDGEIHFKEISLTFKETEIKALNNISFKVKRGESIALMGDVGSGKSTLLELLCRVYDPNEGEILIDQNNIKNININELRNCIGYVPQSTFLFSDTIENNIKFGKSNASNYEIVKSAEIACLSKDIDSFKNKYETILGERGVNLSGGQKQRLSIARAIIKKPKILILDDSLSAVDTETEEKILSSLKDVTKNMTVIIATHRVSSAKTCDKILVLRNGSILEFGSHEDLIKKNGYYSTSYRKQSSEKEII</sequence>